<accession>A0AAE7RUZ2</accession>
<evidence type="ECO:0000313" key="1">
    <source>
        <dbReference type="EMBL" id="QWM89901.1"/>
    </source>
</evidence>
<keyword evidence="2" id="KW-1185">Reference proteome</keyword>
<dbReference type="Proteomes" id="UP000827552">
    <property type="component" value="Segment"/>
</dbReference>
<dbReference type="RefSeq" id="YP_010359473.1">
    <property type="nucleotide sequence ID" value="NC_062773.1"/>
</dbReference>
<name>A0AAE7RUZ2_9CAUD</name>
<evidence type="ECO:0000313" key="2">
    <source>
        <dbReference type="Proteomes" id="UP000827552"/>
    </source>
</evidence>
<sequence length="92" mass="10328">MEDIIKLRSGYKAVNYLKKMPKPDGSESKTYVLKTDVPTLRVGEVGGVCHIHKFINPSEGPIIIEGQELEEAKAVVKSIDFVEDYGWTITFE</sequence>
<organism evidence="1 2">
    <name type="scientific">uncultured phage cr44_1</name>
    <dbReference type="NCBI Taxonomy" id="2986405"/>
    <lineage>
        <taxon>Viruses</taxon>
        <taxon>Duplodnaviria</taxon>
        <taxon>Heunggongvirae</taxon>
        <taxon>Uroviricota</taxon>
        <taxon>Caudoviricetes</taxon>
        <taxon>Crassvirales</taxon>
        <taxon>Steigviridae</taxon>
        <taxon>Asinivirinae</taxon>
        <taxon>Kahnovirus</taxon>
        <taxon>Kahnovirus copri</taxon>
    </lineage>
</organism>
<proteinExistence type="predicted"/>
<dbReference type="GO" id="GO:0016853">
    <property type="term" value="F:isomerase activity"/>
    <property type="evidence" value="ECO:0007669"/>
    <property type="project" value="UniProtKB-KW"/>
</dbReference>
<gene>
    <name evidence="1" type="primary">gp_20445</name>
</gene>
<dbReference type="GeneID" id="75691779"/>
<keyword evidence="1" id="KW-0413">Isomerase</keyword>
<reference evidence="1 2" key="1">
    <citation type="submission" date="2021-04" db="EMBL/GenBank/DDBJ databases">
        <authorList>
            <person name="Shkoporov A.N."/>
            <person name="Stockdale S.R."/>
            <person name="Guerin E."/>
            <person name="Ross R.P."/>
            <person name="Hill C."/>
        </authorList>
    </citation>
    <scope>NUCLEOTIDE SEQUENCE [LARGE SCALE GENOMIC DNA]</scope>
    <source>
        <strain evidence="2">cr44_1</strain>
    </source>
</reference>
<dbReference type="KEGG" id="vg:75691779"/>
<protein>
    <submittedName>
        <fullName evidence="1">Muconolactone isomerase</fullName>
    </submittedName>
</protein>
<dbReference type="EMBL" id="MZ130483">
    <property type="protein sequence ID" value="QWM89901.1"/>
    <property type="molecule type" value="Genomic_DNA"/>
</dbReference>